<keyword evidence="2 4" id="KW-0694">RNA-binding</keyword>
<dbReference type="EC" id="5.4.99.-" evidence="5"/>
<evidence type="ECO:0000256" key="4">
    <source>
        <dbReference type="PROSITE-ProRule" id="PRU00182"/>
    </source>
</evidence>
<dbReference type="SUPFAM" id="SSF55120">
    <property type="entry name" value="Pseudouridine synthase"/>
    <property type="match status" value="1"/>
</dbReference>
<dbReference type="InterPro" id="IPR042092">
    <property type="entry name" value="PsdUridine_s_RsuA/RluB/E/F_cat"/>
</dbReference>
<dbReference type="PROSITE" id="PS01149">
    <property type="entry name" value="PSI_RSU"/>
    <property type="match status" value="1"/>
</dbReference>
<dbReference type="InterPro" id="IPR050343">
    <property type="entry name" value="RsuA_PseudoU_synthase"/>
</dbReference>
<dbReference type="GO" id="GO:0016853">
    <property type="term" value="F:isomerase activity"/>
    <property type="evidence" value="ECO:0007669"/>
    <property type="project" value="UniProtKB-KW"/>
</dbReference>
<evidence type="ECO:0000256" key="5">
    <source>
        <dbReference type="RuleBase" id="RU003887"/>
    </source>
</evidence>
<dbReference type="SMART" id="SM00363">
    <property type="entry name" value="S4"/>
    <property type="match status" value="1"/>
</dbReference>
<accession>A0ABV1HDV0</accession>
<dbReference type="InterPro" id="IPR006145">
    <property type="entry name" value="PsdUridine_synth_RsuA/RluA"/>
</dbReference>
<name>A0ABV1HDV0_9FIRM</name>
<dbReference type="PANTHER" id="PTHR47683:SF4">
    <property type="entry name" value="PSEUDOURIDINE SYNTHASE"/>
    <property type="match status" value="1"/>
</dbReference>
<dbReference type="SUPFAM" id="SSF55174">
    <property type="entry name" value="Alpha-L RNA-binding motif"/>
    <property type="match status" value="1"/>
</dbReference>
<dbReference type="Pfam" id="PF00849">
    <property type="entry name" value="PseudoU_synth_2"/>
    <property type="match status" value="1"/>
</dbReference>
<dbReference type="InterPro" id="IPR020103">
    <property type="entry name" value="PsdUridine_synth_cat_dom_sf"/>
</dbReference>
<feature type="domain" description="RNA-binding S4" evidence="6">
    <location>
        <begin position="2"/>
        <end position="62"/>
    </location>
</feature>
<dbReference type="InterPro" id="IPR002942">
    <property type="entry name" value="S4_RNA-bd"/>
</dbReference>
<comment type="caution">
    <text evidence="7">The sequence shown here is derived from an EMBL/GenBank/DDBJ whole genome shotgun (WGS) entry which is preliminary data.</text>
</comment>
<comment type="similarity">
    <text evidence="1 5">Belongs to the pseudouridine synthase RsuA family.</text>
</comment>
<dbReference type="EMBL" id="JBBMEX010000006">
    <property type="protein sequence ID" value="MEQ2557680.1"/>
    <property type="molecule type" value="Genomic_DNA"/>
</dbReference>
<protein>
    <recommendedName>
        <fullName evidence="5">Pseudouridine synthase</fullName>
        <ecNumber evidence="5">5.4.99.-</ecNumber>
    </recommendedName>
</protein>
<evidence type="ECO:0000313" key="7">
    <source>
        <dbReference type="EMBL" id="MEQ2557680.1"/>
    </source>
</evidence>
<reference evidence="7 8" key="1">
    <citation type="submission" date="2024-03" db="EMBL/GenBank/DDBJ databases">
        <title>Human intestinal bacterial collection.</title>
        <authorList>
            <person name="Pauvert C."/>
            <person name="Hitch T.C.A."/>
            <person name="Clavel T."/>
        </authorList>
    </citation>
    <scope>NUCLEOTIDE SEQUENCE [LARGE SCALE GENOMIC DNA]</scope>
    <source>
        <strain evidence="7 8">CLA-AA-H185</strain>
    </source>
</reference>
<dbReference type="NCBIfam" id="TIGR00093">
    <property type="entry name" value="pseudouridine synthase"/>
    <property type="match status" value="1"/>
</dbReference>
<evidence type="ECO:0000256" key="3">
    <source>
        <dbReference type="ARBA" id="ARBA00023235"/>
    </source>
</evidence>
<evidence type="ECO:0000256" key="1">
    <source>
        <dbReference type="ARBA" id="ARBA00008348"/>
    </source>
</evidence>
<dbReference type="InterPro" id="IPR036986">
    <property type="entry name" value="S4_RNA-bd_sf"/>
</dbReference>
<evidence type="ECO:0000259" key="6">
    <source>
        <dbReference type="SMART" id="SM00363"/>
    </source>
</evidence>
<dbReference type="Gene3D" id="3.30.70.580">
    <property type="entry name" value="Pseudouridine synthase I, catalytic domain, N-terminal subdomain"/>
    <property type="match status" value="1"/>
</dbReference>
<evidence type="ECO:0000256" key="2">
    <source>
        <dbReference type="ARBA" id="ARBA00022884"/>
    </source>
</evidence>
<keyword evidence="8" id="KW-1185">Reference proteome</keyword>
<dbReference type="CDD" id="cd00165">
    <property type="entry name" value="S4"/>
    <property type="match status" value="1"/>
</dbReference>
<dbReference type="InterPro" id="IPR020094">
    <property type="entry name" value="TruA/RsuA/RluB/E/F_N"/>
</dbReference>
<dbReference type="Pfam" id="PF01479">
    <property type="entry name" value="S4"/>
    <property type="match status" value="1"/>
</dbReference>
<dbReference type="PROSITE" id="PS50889">
    <property type="entry name" value="S4"/>
    <property type="match status" value="1"/>
</dbReference>
<dbReference type="PANTHER" id="PTHR47683">
    <property type="entry name" value="PSEUDOURIDINE SYNTHASE FAMILY PROTEIN-RELATED"/>
    <property type="match status" value="1"/>
</dbReference>
<dbReference type="CDD" id="cd02553">
    <property type="entry name" value="PseudoU_synth_RsuA"/>
    <property type="match status" value="1"/>
</dbReference>
<dbReference type="InterPro" id="IPR000748">
    <property type="entry name" value="PsdUridine_synth_RsuA/RluB/E/F"/>
</dbReference>
<gene>
    <name evidence="7" type="ORF">WMO43_07335</name>
</gene>
<evidence type="ECO:0000313" key="8">
    <source>
        <dbReference type="Proteomes" id="UP001454489"/>
    </source>
</evidence>
<proteinExistence type="inferred from homology"/>
<dbReference type="Gene3D" id="3.10.290.10">
    <property type="entry name" value="RNA-binding S4 domain"/>
    <property type="match status" value="1"/>
</dbReference>
<dbReference type="InterPro" id="IPR018496">
    <property type="entry name" value="PsdUridine_synth_RsuA/RluB_CS"/>
</dbReference>
<keyword evidence="3 5" id="KW-0413">Isomerase</keyword>
<dbReference type="Proteomes" id="UP001454489">
    <property type="component" value="Unassembled WGS sequence"/>
</dbReference>
<dbReference type="Gene3D" id="3.30.70.1560">
    <property type="entry name" value="Alpha-L RNA-binding motif"/>
    <property type="match status" value="1"/>
</dbReference>
<organism evidence="7 8">
    <name type="scientific">Maccoyibacter intestinihominis</name>
    <dbReference type="NCBI Taxonomy" id="3133499"/>
    <lineage>
        <taxon>Bacteria</taxon>
        <taxon>Bacillati</taxon>
        <taxon>Bacillota</taxon>
        <taxon>Clostridia</taxon>
        <taxon>Lachnospirales</taxon>
        <taxon>Lachnospiraceae</taxon>
        <taxon>Maccoyibacter</taxon>
    </lineage>
</organism>
<sequence length="238" mass="26763">MIRLDKYLADMGIGTRSEVKNIIRKKQVSVNGMPISKPEAKVDITKDTVCYQGKTVAYEPYVYYMLNKPGGCVSAVKDNLYPTVLSFIENPKGYNLFPVGRLDLDTEGLLLITNDGTLAHELLSPKKHVTKTYFAKVQGRVTREDVQRFSLGLDIKEEKPTLPATLVIEKSDDISEIRVSITEGKYHQVKRMFEAVGKQVLFLKRLSMGTLQLDETLTPGSYRALTTEELSALKNRTI</sequence>
<dbReference type="RefSeq" id="WP_353530748.1">
    <property type="nucleotide sequence ID" value="NZ_JBBMEX010000006.1"/>
</dbReference>